<dbReference type="HOGENOM" id="CLU_1774661_0_0_10"/>
<proteinExistence type="predicted"/>
<reference evidence="2 3" key="1">
    <citation type="journal article" date="2009" name="Appl. Environ. Microbiol.">
        <title>Novel features of the polysaccharide-digesting gliding bacterium Flavobacterium johnsoniae as revealed by genome sequence analysis.</title>
        <authorList>
            <person name="McBride M.J."/>
            <person name="Xie G."/>
            <person name="Martens E.C."/>
            <person name="Lapidus A."/>
            <person name="Henrissat B."/>
            <person name="Rhodes R.G."/>
            <person name="Goltsman E."/>
            <person name="Wang W."/>
            <person name="Xu J."/>
            <person name="Hunnicutt D.W."/>
            <person name="Staroscik A.M."/>
            <person name="Hoover T.R."/>
            <person name="Cheng Y.Q."/>
            <person name="Stein J.L."/>
        </authorList>
    </citation>
    <scope>NUCLEOTIDE SEQUENCE [LARGE SCALE GENOMIC DNA]</scope>
    <source>
        <strain evidence="3">ATCC 17061 / DSM 2064 / JCM 8514 / BCRC 14874 / CCUG 350202 / NBRC 14942 / NCIMB 11054 / UW101</strain>
    </source>
</reference>
<dbReference type="OrthoDB" id="1436599at2"/>
<keyword evidence="1" id="KW-0472">Membrane</keyword>
<protein>
    <submittedName>
        <fullName evidence="2">Uncharacterized protein</fullName>
    </submittedName>
</protein>
<organism evidence="2 3">
    <name type="scientific">Flavobacterium johnsoniae (strain ATCC 17061 / DSM 2064 / JCM 8514 / BCRC 14874 / CCUG 350202 / NBRC 14942 / NCIMB 11054 / UW101)</name>
    <name type="common">Cytophaga johnsonae</name>
    <dbReference type="NCBI Taxonomy" id="376686"/>
    <lineage>
        <taxon>Bacteria</taxon>
        <taxon>Pseudomonadati</taxon>
        <taxon>Bacteroidota</taxon>
        <taxon>Flavobacteriia</taxon>
        <taxon>Flavobacteriales</taxon>
        <taxon>Flavobacteriaceae</taxon>
        <taxon>Flavobacterium</taxon>
    </lineage>
</organism>
<evidence type="ECO:0000313" key="2">
    <source>
        <dbReference type="EMBL" id="ABQ06241.1"/>
    </source>
</evidence>
<gene>
    <name evidence="2" type="ordered locus">Fjoh_3224</name>
</gene>
<dbReference type="GeneID" id="31766135"/>
<dbReference type="KEGG" id="fjo:Fjoh_3224"/>
<dbReference type="Proteomes" id="UP000006694">
    <property type="component" value="Chromosome"/>
</dbReference>
<keyword evidence="3" id="KW-1185">Reference proteome</keyword>
<keyword evidence="1" id="KW-0812">Transmembrane</keyword>
<keyword evidence="1" id="KW-1133">Transmembrane helix</keyword>
<evidence type="ECO:0000313" key="3">
    <source>
        <dbReference type="Proteomes" id="UP000006694"/>
    </source>
</evidence>
<dbReference type="RefSeq" id="WP_012025210.1">
    <property type="nucleotide sequence ID" value="NC_009441.1"/>
</dbReference>
<evidence type="ECO:0000256" key="1">
    <source>
        <dbReference type="SAM" id="Phobius"/>
    </source>
</evidence>
<sequence>MTTTFIYTRRSVGLPWFLEICIVLLLLAAYFVDKYKFNKLVKRQKKELDYFKRHGDKIVVKYDELVLKTNCWIENKEDLEKVSDKISRNLIILEKTHRGHHFKVEYEIYMEPEILRMKLALKYELDFYYNPSNFDDNLLDFEFLFQ</sequence>
<accession>A5FEY4</accession>
<dbReference type="AlphaFoldDB" id="A5FEY4"/>
<feature type="transmembrane region" description="Helical" evidence="1">
    <location>
        <begin position="12"/>
        <end position="32"/>
    </location>
</feature>
<dbReference type="EMBL" id="CP000685">
    <property type="protein sequence ID" value="ABQ06241.1"/>
    <property type="molecule type" value="Genomic_DNA"/>
</dbReference>
<name>A5FEY4_FLAJ1</name>